<gene>
    <name evidence="14" type="primary">PSBP-1</name>
</gene>
<dbReference type="SUPFAM" id="SSF55724">
    <property type="entry name" value="Mog1p/PsbP-like"/>
    <property type="match status" value="1"/>
</dbReference>
<keyword evidence="5" id="KW-0809">Transit peptide</keyword>
<evidence type="ECO:0000256" key="6">
    <source>
        <dbReference type="ARBA" id="ARBA00023078"/>
    </source>
</evidence>
<dbReference type="GO" id="GO:0009654">
    <property type="term" value="C:photosystem II oxygen evolving complex"/>
    <property type="evidence" value="ECO:0007669"/>
    <property type="project" value="InterPro"/>
</dbReference>
<organism evidence="14">
    <name type="scientific">Monsonia marlothii</name>
    <dbReference type="NCBI Taxonomy" id="163685"/>
    <lineage>
        <taxon>Eukaryota</taxon>
        <taxon>Viridiplantae</taxon>
        <taxon>Streptophyta</taxon>
        <taxon>Embryophyta</taxon>
        <taxon>Tracheophyta</taxon>
        <taxon>Spermatophyta</taxon>
        <taxon>Magnoliopsida</taxon>
        <taxon>eudicotyledons</taxon>
        <taxon>Gunneridae</taxon>
        <taxon>Pentapetalae</taxon>
        <taxon>rosids</taxon>
        <taxon>malvids</taxon>
        <taxon>Geraniales</taxon>
        <taxon>Geraniaceae</taxon>
        <taxon>Monsonia</taxon>
    </lineage>
</organism>
<evidence type="ECO:0000256" key="5">
    <source>
        <dbReference type="ARBA" id="ARBA00022946"/>
    </source>
</evidence>
<dbReference type="PANTHER" id="PTHR31407:SF6">
    <property type="entry name" value="OXYGEN-EVOLVING ENHANCER PROTEIN 2-1, CHLOROPLASTIC"/>
    <property type="match status" value="1"/>
</dbReference>
<evidence type="ECO:0000256" key="9">
    <source>
        <dbReference type="ARBA" id="ARBA00031606"/>
    </source>
</evidence>
<evidence type="ECO:0000256" key="12">
    <source>
        <dbReference type="ARBA" id="ARBA00046272"/>
    </source>
</evidence>
<keyword evidence="7" id="KW-0604">Photosystem II</keyword>
<protein>
    <recommendedName>
        <fullName evidence="10">23 kDa subunit of oxygen evolving system of photosystem II</fullName>
    </recommendedName>
    <alternativeName>
        <fullName evidence="9">23 kDa thylakoid membrane protein</fullName>
    </alternativeName>
    <alternativeName>
        <fullName evidence="8">OEC 23 kDa subunit</fullName>
    </alternativeName>
</protein>
<keyword evidence="3" id="KW-0602">Photosynthesis</keyword>
<proteinExistence type="evidence at transcript level"/>
<dbReference type="EMBL" id="KM585397">
    <property type="protein sequence ID" value="AKG63497.1"/>
    <property type="molecule type" value="mRNA"/>
</dbReference>
<evidence type="ECO:0000256" key="4">
    <source>
        <dbReference type="ARBA" id="ARBA00022640"/>
    </source>
</evidence>
<name>A0A0F7H1E6_9ROSI</name>
<comment type="function">
    <text evidence="1">May be involved in the regulation of photosystem II.</text>
</comment>
<dbReference type="Pfam" id="PF01789">
    <property type="entry name" value="PsbP"/>
    <property type="match status" value="1"/>
</dbReference>
<keyword evidence="2" id="KW-0150">Chloroplast</keyword>
<accession>A0A0F7H1E6</accession>
<dbReference type="GO" id="GO:0019898">
    <property type="term" value="C:extrinsic component of membrane"/>
    <property type="evidence" value="ECO:0007669"/>
    <property type="project" value="InterPro"/>
</dbReference>
<comment type="similarity">
    <text evidence="11">Belongs to the PsbP family.</text>
</comment>
<evidence type="ECO:0000256" key="1">
    <source>
        <dbReference type="ARBA" id="ARBA00002851"/>
    </source>
</evidence>
<evidence type="ECO:0000256" key="7">
    <source>
        <dbReference type="ARBA" id="ARBA00023276"/>
    </source>
</evidence>
<dbReference type="InterPro" id="IPR002683">
    <property type="entry name" value="PsbP_C"/>
</dbReference>
<keyword evidence="6" id="KW-0793">Thylakoid</keyword>
<sequence length="262" mass="28164">MASTTATCFLHHGLTTSTRSSHLAPAMRPSQVVCKAQKQQQQAVQLEEDGSVSRRLALTVLIGAAALGSKVSPADAAYGEAANVFGKPKTNTDFYPYVGQGFKLLIPSKWNPSKEVEYPGQVLRYEDNFDVTSNVIVTVTPTDKKSITDYGSPEEFLTQVDYLLGKQAYFGSTDSEGGFDTGIVASANVLDTATPVIGGKQYYYVSVLTRTADGDEGGKHQIVTATVSDGKLYLCKAQAGDKRWFKGARKFVEDTASSFSVA</sequence>
<dbReference type="PANTHER" id="PTHR31407">
    <property type="match status" value="1"/>
</dbReference>
<evidence type="ECO:0000259" key="13">
    <source>
        <dbReference type="Pfam" id="PF01789"/>
    </source>
</evidence>
<evidence type="ECO:0000256" key="11">
    <source>
        <dbReference type="ARBA" id="ARBA00035638"/>
    </source>
</evidence>
<evidence type="ECO:0000256" key="2">
    <source>
        <dbReference type="ARBA" id="ARBA00022528"/>
    </source>
</evidence>
<comment type="subcellular location">
    <subcellularLocation>
        <location evidence="12">Plastid</location>
        <location evidence="12">Chloroplast thylakoid</location>
    </subcellularLocation>
</comment>
<dbReference type="AlphaFoldDB" id="A0A0F7H1E6"/>
<evidence type="ECO:0000313" key="14">
    <source>
        <dbReference type="EMBL" id="AKG63497.1"/>
    </source>
</evidence>
<feature type="domain" description="PsbP C-terminal" evidence="13">
    <location>
        <begin position="94"/>
        <end position="261"/>
    </location>
</feature>
<keyword evidence="4" id="KW-0934">Plastid</keyword>
<dbReference type="GO" id="GO:0009534">
    <property type="term" value="C:chloroplast thylakoid"/>
    <property type="evidence" value="ECO:0007669"/>
    <property type="project" value="UniProtKB-SubCell"/>
</dbReference>
<dbReference type="InterPro" id="IPR016123">
    <property type="entry name" value="Mog1/PsbP_a/b/a-sand"/>
</dbReference>
<dbReference type="Gene3D" id="3.40.1000.10">
    <property type="entry name" value="Mog1/PsbP, alpha/beta/alpha sandwich"/>
    <property type="match status" value="1"/>
</dbReference>
<evidence type="ECO:0000256" key="10">
    <source>
        <dbReference type="ARBA" id="ARBA00032148"/>
    </source>
</evidence>
<evidence type="ECO:0000256" key="3">
    <source>
        <dbReference type="ARBA" id="ARBA00022531"/>
    </source>
</evidence>
<reference evidence="14" key="1">
    <citation type="journal article" date="2015" name="BMC Plant Biol.">
        <title>NDH expression marks major transitions in plant evolution and reveals coordinate intracellular gene loss.</title>
        <authorList>
            <person name="Ruhlman T.A."/>
            <person name="Chang W.J."/>
            <person name="Chen J.J."/>
            <person name="Huang Y.T."/>
            <person name="Chan M.T."/>
            <person name="Zhang J."/>
            <person name="Liao D.C."/>
            <person name="Blazier J.C."/>
            <person name="Jin X."/>
            <person name="Shih M.C."/>
            <person name="Jansen R.K."/>
            <person name="Lin C.S."/>
        </authorList>
    </citation>
    <scope>NUCLEOTIDE SEQUENCE</scope>
</reference>
<dbReference type="GO" id="GO:0015979">
    <property type="term" value="P:photosynthesis"/>
    <property type="evidence" value="ECO:0007669"/>
    <property type="project" value="UniProtKB-KW"/>
</dbReference>
<evidence type="ECO:0000256" key="8">
    <source>
        <dbReference type="ARBA" id="ARBA00029584"/>
    </source>
</evidence>
<dbReference type="GO" id="GO:0005509">
    <property type="term" value="F:calcium ion binding"/>
    <property type="evidence" value="ECO:0007669"/>
    <property type="project" value="InterPro"/>
</dbReference>